<protein>
    <submittedName>
        <fullName evidence="1">Uncharacterized protein</fullName>
    </submittedName>
</protein>
<dbReference type="Proteomes" id="UP000828678">
    <property type="component" value="Segment"/>
</dbReference>
<evidence type="ECO:0000313" key="2">
    <source>
        <dbReference type="Proteomes" id="UP000828678"/>
    </source>
</evidence>
<dbReference type="EMBL" id="MZ501266">
    <property type="protein sequence ID" value="QZA70426.1"/>
    <property type="molecule type" value="Genomic_DNA"/>
</dbReference>
<keyword evidence="2" id="KW-1185">Reference proteome</keyword>
<name>A0AAE8BQ66_9CAUD</name>
<accession>A0AAE8BQ66</accession>
<proteinExistence type="predicted"/>
<gene>
    <name evidence="1" type="primary">12</name>
    <name evidence="1" type="ORF">AH03_12</name>
</gene>
<evidence type="ECO:0000313" key="1">
    <source>
        <dbReference type="EMBL" id="QZA70426.1"/>
    </source>
</evidence>
<organism evidence="1 2">
    <name type="scientific">Erwinia phage AH03</name>
    <dbReference type="NCBI Taxonomy" id="2869568"/>
    <lineage>
        <taxon>Viruses</taxon>
        <taxon>Duplodnaviria</taxon>
        <taxon>Heunggongvirae</taxon>
        <taxon>Uroviricota</taxon>
        <taxon>Caudoviricetes</taxon>
        <taxon>Ahotrevirus</taxon>
        <taxon>Ahotrevirus AH03</taxon>
    </lineage>
</organism>
<reference evidence="1" key="1">
    <citation type="submission" date="2021-07" db="EMBL/GenBank/DDBJ databases">
        <authorList>
            <person name="Roth S.J."/>
            <person name="Krukonis G.P."/>
            <person name="Delesalle V.A."/>
        </authorList>
    </citation>
    <scope>NUCLEOTIDE SEQUENCE</scope>
</reference>
<sequence>MKKILIALALVSSFANAATDFVDVAMFDTKIHNRLGQTEINGRGCTIVQYGPEEGYVSAHTFPNRNCESLKQELLDTMSKNKVGIYSFVINGVEVMKDIKP</sequence>